<dbReference type="InterPro" id="IPR004027">
    <property type="entry name" value="SEC_C_motif"/>
</dbReference>
<gene>
    <name evidence="5" type="primary">ychJ</name>
    <name evidence="4" type="ORF">CRN84_19280</name>
    <name evidence="5" type="ORF">NCTC12282_05286</name>
</gene>
<feature type="domain" description="YchJ-like middle NTF2-like" evidence="3">
    <location>
        <begin position="29"/>
        <end position="129"/>
    </location>
</feature>
<dbReference type="EMBL" id="CAADJA010000002">
    <property type="protein sequence ID" value="VFS51639.1"/>
    <property type="molecule type" value="Genomic_DNA"/>
</dbReference>
<dbReference type="EMBL" id="PDDX01000001">
    <property type="protein sequence ID" value="PHI31328.1"/>
    <property type="molecule type" value="Genomic_DNA"/>
</dbReference>
<dbReference type="AlphaFoldDB" id="A0A2C6DLW9"/>
<organism evidence="4 6">
    <name type="scientific">Budvicia aquatica</name>
    <dbReference type="NCBI Taxonomy" id="82979"/>
    <lineage>
        <taxon>Bacteria</taxon>
        <taxon>Pseudomonadati</taxon>
        <taxon>Pseudomonadota</taxon>
        <taxon>Gammaproteobacteria</taxon>
        <taxon>Enterobacterales</taxon>
        <taxon>Budviciaceae</taxon>
        <taxon>Budvicia</taxon>
    </lineage>
</organism>
<comment type="similarity">
    <text evidence="1 2">Belongs to the UPF0225 family.</text>
</comment>
<reference evidence="6" key="2">
    <citation type="submission" date="2017-09" db="EMBL/GenBank/DDBJ databases">
        <title>FDA dAtabase for Regulatory Grade micrObial Sequences (FDA-ARGOS): Supporting development and validation of Infectious Disease Dx tests.</title>
        <authorList>
            <person name="Minogue T."/>
            <person name="Wolcott M."/>
            <person name="Wasieloski L."/>
            <person name="Aguilar W."/>
            <person name="Moore D."/>
            <person name="Tallon L."/>
            <person name="Sadzewicz L."/>
            <person name="Ott S."/>
            <person name="Zhao X."/>
            <person name="Nagaraj S."/>
            <person name="Vavikolanu K."/>
            <person name="Aluvathingal J."/>
            <person name="Nadendla S."/>
            <person name="Sichtig H."/>
        </authorList>
    </citation>
    <scope>NUCLEOTIDE SEQUENCE [LARGE SCALE GENOMIC DNA]</scope>
    <source>
        <strain evidence="6">FDAARGOS_387</strain>
    </source>
</reference>
<dbReference type="SUPFAM" id="SSF54427">
    <property type="entry name" value="NTF2-like"/>
    <property type="match status" value="1"/>
</dbReference>
<dbReference type="Proteomes" id="UP000224974">
    <property type="component" value="Unassembled WGS sequence"/>
</dbReference>
<dbReference type="Pfam" id="PF02810">
    <property type="entry name" value="SEC-C"/>
    <property type="match status" value="2"/>
</dbReference>
<sequence>MSKPCPCGSLKNFTQCCYPLISQQAIASTPSALMRSRYSAYVTQDVEYLISTWHDDYRIANLAESVRLSFENTEWQSLTVIKEEPGNGINEGYVEFIAKYRDLKTDRHHVIHERSHFIKQDGRWYYTSGIKPQVGRNEQCPCGSMRKYKKCCGQD</sequence>
<dbReference type="STRING" id="1111728.GCA_000427805_03814"/>
<dbReference type="InterPro" id="IPR048469">
    <property type="entry name" value="YchJ-like_M"/>
</dbReference>
<keyword evidence="6" id="KW-1185">Reference proteome</keyword>
<evidence type="ECO:0000256" key="1">
    <source>
        <dbReference type="ARBA" id="ARBA00010839"/>
    </source>
</evidence>
<evidence type="ECO:0000259" key="3">
    <source>
        <dbReference type="Pfam" id="PF17775"/>
    </source>
</evidence>
<dbReference type="HAMAP" id="MF_00612">
    <property type="entry name" value="UPF0225"/>
    <property type="match status" value="1"/>
</dbReference>
<dbReference type="InterPro" id="IPR032710">
    <property type="entry name" value="NTF2-like_dom_sf"/>
</dbReference>
<reference evidence="4" key="1">
    <citation type="submission" date="2017-09" db="EMBL/GenBank/DDBJ databases">
        <title>FDA dAtabase for Regulatory Grade micrObial Sequences (FDA-ARGOS): Supporting development and validation of Infectious Disease Dx tests.</title>
        <authorList>
            <person name="Minogue T."/>
            <person name="Wolcott M."/>
            <person name="Wasieloski L."/>
            <person name="Aguilar W."/>
            <person name="Moore D."/>
            <person name="Tallon L.J."/>
            <person name="Sadzewicz L."/>
            <person name="Ott S."/>
            <person name="Zhao X."/>
            <person name="Nagaraj S."/>
            <person name="Vavikolanu K."/>
            <person name="Aluvathingal J."/>
            <person name="Nadendla S."/>
            <person name="Sichtig H."/>
        </authorList>
    </citation>
    <scope>NUCLEOTIDE SEQUENCE</scope>
    <source>
        <strain evidence="4">FDAARGOS_387</strain>
    </source>
</reference>
<evidence type="ECO:0000313" key="4">
    <source>
        <dbReference type="EMBL" id="PHI31328.1"/>
    </source>
</evidence>
<dbReference type="InterPro" id="IPR023006">
    <property type="entry name" value="YchJ-like"/>
</dbReference>
<protein>
    <recommendedName>
        <fullName evidence="2">UPF0225 protein CRN84_19280</fullName>
    </recommendedName>
</protein>
<evidence type="ECO:0000313" key="5">
    <source>
        <dbReference type="EMBL" id="VFS51639.1"/>
    </source>
</evidence>
<dbReference type="Pfam" id="PF17775">
    <property type="entry name" value="YchJ_M-like"/>
    <property type="match status" value="1"/>
</dbReference>
<dbReference type="RefSeq" id="WP_029093483.1">
    <property type="nucleotide sequence ID" value="NZ_CAADJA010000002.1"/>
</dbReference>
<proteinExistence type="inferred from homology"/>
<evidence type="ECO:0000256" key="2">
    <source>
        <dbReference type="HAMAP-Rule" id="MF_00612"/>
    </source>
</evidence>
<dbReference type="OrthoDB" id="21421at2"/>
<dbReference type="Gene3D" id="3.10.450.50">
    <property type="match status" value="1"/>
</dbReference>
<dbReference type="NCBIfam" id="NF002449">
    <property type="entry name" value="PRK01617.1"/>
    <property type="match status" value="1"/>
</dbReference>
<name>A0A2C6DLW9_9GAMM</name>
<evidence type="ECO:0000313" key="6">
    <source>
        <dbReference type="Proteomes" id="UP000224974"/>
    </source>
</evidence>
<dbReference type="Proteomes" id="UP000373449">
    <property type="component" value="Unassembled WGS sequence"/>
</dbReference>
<reference evidence="5 7" key="3">
    <citation type="submission" date="2019-03" db="EMBL/GenBank/DDBJ databases">
        <authorList>
            <consortium name="Pathogen Informatics"/>
        </authorList>
    </citation>
    <scope>NUCLEOTIDE SEQUENCE [LARGE SCALE GENOMIC DNA]</scope>
    <source>
        <strain evidence="5 7">NCTC12282</strain>
    </source>
</reference>
<dbReference type="PANTHER" id="PTHR33747:SF1">
    <property type="entry name" value="ADENYLATE CYCLASE-ASSOCIATED CAP C-TERMINAL DOMAIN-CONTAINING PROTEIN"/>
    <property type="match status" value="1"/>
</dbReference>
<evidence type="ECO:0000313" key="7">
    <source>
        <dbReference type="Proteomes" id="UP000373449"/>
    </source>
</evidence>
<dbReference type="PANTHER" id="PTHR33747">
    <property type="entry name" value="UPF0225 PROTEIN SCO1677"/>
    <property type="match status" value="1"/>
</dbReference>
<dbReference type="SUPFAM" id="SSF103642">
    <property type="entry name" value="Sec-C motif"/>
    <property type="match status" value="1"/>
</dbReference>
<accession>A0A2C6DLW9</accession>